<name>A0A6J3MC49_9PEZI</name>
<gene>
    <name evidence="3" type="ORF">K489DRAFT_408787</name>
</gene>
<reference evidence="3" key="1">
    <citation type="submission" date="2020-01" db="EMBL/GenBank/DDBJ databases">
        <authorList>
            <consortium name="DOE Joint Genome Institute"/>
            <person name="Haridas S."/>
            <person name="Albert R."/>
            <person name="Binder M."/>
            <person name="Bloem J."/>
            <person name="Labutti K."/>
            <person name="Salamov A."/>
            <person name="Andreopoulos B."/>
            <person name="Baker S.E."/>
            <person name="Barry K."/>
            <person name="Bills G."/>
            <person name="Bluhm B.H."/>
            <person name="Cannon C."/>
            <person name="Castanera R."/>
            <person name="Culley D.E."/>
            <person name="Daum C."/>
            <person name="Ezra D."/>
            <person name="Gonzalez J.B."/>
            <person name="Henrissat B."/>
            <person name="Kuo A."/>
            <person name="Liang C."/>
            <person name="Lipzen A."/>
            <person name="Lutzoni F."/>
            <person name="Magnuson J."/>
            <person name="Mondo S."/>
            <person name="Nolan M."/>
            <person name="Ohm R."/>
            <person name="Pangilinan J."/>
            <person name="Park H.-J."/>
            <person name="Ramirez L."/>
            <person name="Alfaro M."/>
            <person name="Sun H."/>
            <person name="Tritt A."/>
            <person name="Yoshinaga Y."/>
            <person name="Zwiers L.-H."/>
            <person name="Turgeon B.G."/>
            <person name="Goodwin S.B."/>
            <person name="Spatafora J.W."/>
            <person name="Crous P.W."/>
            <person name="Grigoriev I.V."/>
        </authorList>
    </citation>
    <scope>NUCLEOTIDE SEQUENCE</scope>
    <source>
        <strain evidence="3">CBS 342.82</strain>
    </source>
</reference>
<reference evidence="3" key="3">
    <citation type="submission" date="2025-08" db="UniProtKB">
        <authorList>
            <consortium name="RefSeq"/>
        </authorList>
    </citation>
    <scope>IDENTIFICATION</scope>
    <source>
        <strain evidence="3">CBS 342.82</strain>
    </source>
</reference>
<dbReference type="OrthoDB" id="5327538at2759"/>
<evidence type="ECO:0000313" key="3">
    <source>
        <dbReference type="RefSeq" id="XP_033461443.1"/>
    </source>
</evidence>
<dbReference type="RefSeq" id="XP_033461443.1">
    <property type="nucleotide sequence ID" value="XM_033607518.1"/>
</dbReference>
<evidence type="ECO:0000256" key="1">
    <source>
        <dbReference type="SAM" id="MobiDB-lite"/>
    </source>
</evidence>
<evidence type="ECO:0000313" key="2">
    <source>
        <dbReference type="Proteomes" id="UP000504637"/>
    </source>
</evidence>
<sequence>MASSKTQHTFLSLSPVHHSLTRFPTQASTFLALSPVRHNSLSSPSSSPVSSPVLEPKFERSNSDASDASVQFLPLGHVESEPTVAQFLRLASASVACVHNFVICESAKLLMFWLEDDCRNTLLSYLPKKDLANLRLVCHEFGVQAAPKLFSSINIAFDSSTFTKSSKVAELDRIGRHVKKVTFTLPHSKKTFLPPLVDPQTGEEVNFTYNPKVEERTSTAPNYGDAWTTDLLTRQYPPLFHAATNVNAFVRAFALMPNIKHLRVKCPGYDTAHRYRRSVIDYALISLRIAIEQNDFSALRSLTIAPIHPGGLMYLSPLIGFGASPKSASKWTRIRNLTVHTHILPSRAADQEPNHLMLLQTYLRNFQANLQTFDFRWIGAKGPLPTRTPSSAALNIGRHPAFARTTDDIPSAAIVGKGPKPLHFPRLEFVDLENIAASASDIATFWSSHETIRDLHWDHVELTSGTWDDVHRSPKKVHRGPFSKQVEFADIPIMLAPSMVAAATAATTTPRKPGEPIEIVQRQAPGCFRRESVMSSKWPTAKGRRPTATQKMREGWHGCEEHFKKVLRGNVFNWI</sequence>
<keyword evidence="2" id="KW-1185">Reference proteome</keyword>
<protein>
    <recommendedName>
        <fullName evidence="4">F-box domain-containing protein</fullName>
    </recommendedName>
</protein>
<dbReference type="GeneID" id="54365317"/>
<accession>A0A6J3MC49</accession>
<proteinExistence type="predicted"/>
<organism evidence="3">
    <name type="scientific">Dissoconium aciculare CBS 342.82</name>
    <dbReference type="NCBI Taxonomy" id="1314786"/>
    <lineage>
        <taxon>Eukaryota</taxon>
        <taxon>Fungi</taxon>
        <taxon>Dikarya</taxon>
        <taxon>Ascomycota</taxon>
        <taxon>Pezizomycotina</taxon>
        <taxon>Dothideomycetes</taxon>
        <taxon>Dothideomycetidae</taxon>
        <taxon>Mycosphaerellales</taxon>
        <taxon>Dissoconiaceae</taxon>
        <taxon>Dissoconium</taxon>
    </lineage>
</organism>
<dbReference type="AlphaFoldDB" id="A0A6J3MC49"/>
<evidence type="ECO:0008006" key="4">
    <source>
        <dbReference type="Google" id="ProtNLM"/>
    </source>
</evidence>
<dbReference type="Proteomes" id="UP000504637">
    <property type="component" value="Unplaced"/>
</dbReference>
<feature type="compositionally biased region" description="Low complexity" evidence="1">
    <location>
        <begin position="41"/>
        <end position="54"/>
    </location>
</feature>
<reference evidence="3" key="2">
    <citation type="submission" date="2020-04" db="EMBL/GenBank/DDBJ databases">
        <authorList>
            <consortium name="NCBI Genome Project"/>
        </authorList>
    </citation>
    <scope>NUCLEOTIDE SEQUENCE</scope>
    <source>
        <strain evidence="3">CBS 342.82</strain>
    </source>
</reference>
<feature type="region of interest" description="Disordered" evidence="1">
    <location>
        <begin position="41"/>
        <end position="60"/>
    </location>
</feature>